<proteinExistence type="predicted"/>
<comment type="caution">
    <text evidence="2">The sequence shown here is derived from an EMBL/GenBank/DDBJ whole genome shotgun (WGS) entry which is preliminary data.</text>
</comment>
<reference evidence="2 3" key="1">
    <citation type="submission" date="2024-03" db="EMBL/GenBank/DDBJ databases">
        <title>The genome assembly and annotation of the cricket Gryllus longicercus Weissman &amp; Gray.</title>
        <authorList>
            <person name="Szrajer S."/>
            <person name="Gray D."/>
            <person name="Ylla G."/>
        </authorList>
    </citation>
    <scope>NUCLEOTIDE SEQUENCE [LARGE SCALE GENOMIC DNA]</scope>
    <source>
        <strain evidence="2">DAG 2021-001</strain>
        <tissue evidence="2">Whole body minus gut</tissue>
    </source>
</reference>
<sequence length="99" mass="11597">MYQRLRIQKWCLLPRCCNSEQGVLFLERASSSISPQLSWHLYCSNDSCSYCIKQNSFNNELPQYYSCNKFQPGIHTFQTCLLLCVFRIIISVHLWHAGS</sequence>
<dbReference type="EMBL" id="JAZDUA010000049">
    <property type="protein sequence ID" value="KAK7870887.1"/>
    <property type="molecule type" value="Genomic_DNA"/>
</dbReference>
<accession>A0AAN9W244</accession>
<evidence type="ECO:0000313" key="2">
    <source>
        <dbReference type="EMBL" id="KAK7870887.1"/>
    </source>
</evidence>
<keyword evidence="1" id="KW-0472">Membrane</keyword>
<keyword evidence="1" id="KW-0812">Transmembrane</keyword>
<evidence type="ECO:0000256" key="1">
    <source>
        <dbReference type="SAM" id="Phobius"/>
    </source>
</evidence>
<evidence type="ECO:0000313" key="3">
    <source>
        <dbReference type="Proteomes" id="UP001378592"/>
    </source>
</evidence>
<dbReference type="AlphaFoldDB" id="A0AAN9W244"/>
<gene>
    <name evidence="2" type="ORF">R5R35_005481</name>
</gene>
<feature type="transmembrane region" description="Helical" evidence="1">
    <location>
        <begin position="79"/>
        <end position="98"/>
    </location>
</feature>
<organism evidence="2 3">
    <name type="scientific">Gryllus longicercus</name>
    <dbReference type="NCBI Taxonomy" id="2509291"/>
    <lineage>
        <taxon>Eukaryota</taxon>
        <taxon>Metazoa</taxon>
        <taxon>Ecdysozoa</taxon>
        <taxon>Arthropoda</taxon>
        <taxon>Hexapoda</taxon>
        <taxon>Insecta</taxon>
        <taxon>Pterygota</taxon>
        <taxon>Neoptera</taxon>
        <taxon>Polyneoptera</taxon>
        <taxon>Orthoptera</taxon>
        <taxon>Ensifera</taxon>
        <taxon>Gryllidea</taxon>
        <taxon>Grylloidea</taxon>
        <taxon>Gryllidae</taxon>
        <taxon>Gryllinae</taxon>
        <taxon>Gryllus</taxon>
    </lineage>
</organism>
<keyword evidence="3" id="KW-1185">Reference proteome</keyword>
<name>A0AAN9W244_9ORTH</name>
<dbReference type="Proteomes" id="UP001378592">
    <property type="component" value="Unassembled WGS sequence"/>
</dbReference>
<protein>
    <submittedName>
        <fullName evidence="2">Uncharacterized protein</fullName>
    </submittedName>
</protein>
<keyword evidence="1" id="KW-1133">Transmembrane helix</keyword>